<evidence type="ECO:0000313" key="3">
    <source>
        <dbReference type="Proteomes" id="UP000032266"/>
    </source>
</evidence>
<accession>A0A0C5VSK2</accession>
<name>A0A0C5VSK2_9GAMM</name>
<sequence length="39" mass="4305">MPVFIYLANIGVGFIVLFSAYFTGSKLKSLNKRLQPTIG</sequence>
<dbReference type="AlphaFoldDB" id="A0A0C5VSK2"/>
<organism evidence="2 3">
    <name type="scientific">Gynuella sunshinyii YC6258</name>
    <dbReference type="NCBI Taxonomy" id="1445510"/>
    <lineage>
        <taxon>Bacteria</taxon>
        <taxon>Pseudomonadati</taxon>
        <taxon>Pseudomonadota</taxon>
        <taxon>Gammaproteobacteria</taxon>
        <taxon>Oceanospirillales</taxon>
        <taxon>Saccharospirillaceae</taxon>
        <taxon>Gynuella</taxon>
    </lineage>
</organism>
<keyword evidence="1" id="KW-0472">Membrane</keyword>
<evidence type="ECO:0000313" key="2">
    <source>
        <dbReference type="EMBL" id="AJQ97196.1"/>
    </source>
</evidence>
<dbReference type="HOGENOM" id="CLU_3310551_0_0_6"/>
<dbReference type="EMBL" id="CP007142">
    <property type="protein sequence ID" value="AJQ97196.1"/>
    <property type="molecule type" value="Genomic_DNA"/>
</dbReference>
<feature type="transmembrane region" description="Helical" evidence="1">
    <location>
        <begin position="6"/>
        <end position="24"/>
    </location>
</feature>
<gene>
    <name evidence="2" type="ORF">YC6258_05166</name>
</gene>
<dbReference type="STRING" id="1445510.YC6258_05166"/>
<protein>
    <submittedName>
        <fullName evidence="2">Uncharacterized protein</fullName>
    </submittedName>
</protein>
<evidence type="ECO:0000256" key="1">
    <source>
        <dbReference type="SAM" id="Phobius"/>
    </source>
</evidence>
<keyword evidence="1" id="KW-1133">Transmembrane helix</keyword>
<keyword evidence="1" id="KW-0812">Transmembrane</keyword>
<dbReference type="KEGG" id="gsn:YC6258_05166"/>
<keyword evidence="3" id="KW-1185">Reference proteome</keyword>
<dbReference type="Proteomes" id="UP000032266">
    <property type="component" value="Chromosome"/>
</dbReference>
<proteinExistence type="predicted"/>
<reference evidence="2 3" key="1">
    <citation type="submission" date="2014-01" db="EMBL/GenBank/DDBJ databases">
        <title>Full genme sequencing of cellulolytic bacterium Gynuella sunshinyii YC6258T gen. nov., sp. nov.</title>
        <authorList>
            <person name="Khan H."/>
            <person name="Chung E.J."/>
            <person name="Chung Y.R."/>
        </authorList>
    </citation>
    <scope>NUCLEOTIDE SEQUENCE [LARGE SCALE GENOMIC DNA]</scope>
    <source>
        <strain evidence="2 3">YC6258</strain>
    </source>
</reference>